<dbReference type="AlphaFoldDB" id="A0A1D2VQ81"/>
<accession>A0A1D2VQ81</accession>
<sequence>MARANERDVCDNVAHPAANPAVNGYQIKPRRSQKPIPTLQHFIQQIRLMKHLNITPFMVLPNMSGKSPVVLTHG</sequence>
<protein>
    <submittedName>
        <fullName evidence="1">Uncharacterized protein</fullName>
    </submittedName>
</protein>
<evidence type="ECO:0000313" key="1">
    <source>
        <dbReference type="EMBL" id="ODV63756.1"/>
    </source>
</evidence>
<organism evidence="1 2">
    <name type="scientific">Ascoidea rubescens DSM 1968</name>
    <dbReference type="NCBI Taxonomy" id="1344418"/>
    <lineage>
        <taxon>Eukaryota</taxon>
        <taxon>Fungi</taxon>
        <taxon>Dikarya</taxon>
        <taxon>Ascomycota</taxon>
        <taxon>Saccharomycotina</taxon>
        <taxon>Saccharomycetes</taxon>
        <taxon>Ascoideaceae</taxon>
        <taxon>Ascoidea</taxon>
    </lineage>
</organism>
<dbReference type="RefSeq" id="XP_020050063.1">
    <property type="nucleotide sequence ID" value="XM_020192335.1"/>
</dbReference>
<dbReference type="Proteomes" id="UP000095038">
    <property type="component" value="Unassembled WGS sequence"/>
</dbReference>
<dbReference type="InParanoid" id="A0A1D2VQ81"/>
<dbReference type="GeneID" id="30965971"/>
<gene>
    <name evidence="1" type="ORF">ASCRUDRAFT_73545</name>
</gene>
<dbReference type="EMBL" id="KV454475">
    <property type="protein sequence ID" value="ODV63756.1"/>
    <property type="molecule type" value="Genomic_DNA"/>
</dbReference>
<reference evidence="2" key="1">
    <citation type="submission" date="2016-05" db="EMBL/GenBank/DDBJ databases">
        <title>Comparative genomics of biotechnologically important yeasts.</title>
        <authorList>
            <consortium name="DOE Joint Genome Institute"/>
            <person name="Riley R."/>
            <person name="Haridas S."/>
            <person name="Wolfe K.H."/>
            <person name="Lopes M.R."/>
            <person name="Hittinger C.T."/>
            <person name="Goker M."/>
            <person name="Salamov A."/>
            <person name="Wisecaver J."/>
            <person name="Long T.M."/>
            <person name="Aerts A.L."/>
            <person name="Barry K."/>
            <person name="Choi C."/>
            <person name="Clum A."/>
            <person name="Coughlan A.Y."/>
            <person name="Deshpande S."/>
            <person name="Douglass A.P."/>
            <person name="Hanson S.J."/>
            <person name="Klenk H.-P."/>
            <person name="Labutti K."/>
            <person name="Lapidus A."/>
            <person name="Lindquist E."/>
            <person name="Lipzen A."/>
            <person name="Meier-Kolthoff J.P."/>
            <person name="Ohm R.A."/>
            <person name="Otillar R.P."/>
            <person name="Pangilinan J."/>
            <person name="Peng Y."/>
            <person name="Rokas A."/>
            <person name="Rosa C.A."/>
            <person name="Scheuner C."/>
            <person name="Sibirny A.A."/>
            <person name="Slot J.C."/>
            <person name="Stielow J.B."/>
            <person name="Sun H."/>
            <person name="Kurtzman C.P."/>
            <person name="Blackwell M."/>
            <person name="Grigoriev I.V."/>
            <person name="Jeffries T.W."/>
        </authorList>
    </citation>
    <scope>NUCLEOTIDE SEQUENCE [LARGE SCALE GENOMIC DNA]</scope>
    <source>
        <strain evidence="2">DSM 1968</strain>
    </source>
</reference>
<keyword evidence="2" id="KW-1185">Reference proteome</keyword>
<proteinExistence type="predicted"/>
<name>A0A1D2VQ81_9ASCO</name>
<evidence type="ECO:0000313" key="2">
    <source>
        <dbReference type="Proteomes" id="UP000095038"/>
    </source>
</evidence>